<dbReference type="GO" id="GO:0003677">
    <property type="term" value="F:DNA binding"/>
    <property type="evidence" value="ECO:0007669"/>
    <property type="project" value="UniProtKB-KW"/>
</dbReference>
<evidence type="ECO:0000313" key="14">
    <source>
        <dbReference type="Proteomes" id="UP001497480"/>
    </source>
</evidence>
<comment type="subunit">
    <text evidence="5">The nucleosome is a histone octamer containing two molecules each of H2A, H2B, H3 and H4 assembled in one H3-H4 heterotetramer and two H2A-H2B heterodimers. The octamer wraps approximately 147 bp of DNA.</text>
</comment>
<dbReference type="PRINTS" id="PR00622">
    <property type="entry name" value="HISTONEH3"/>
</dbReference>
<dbReference type="InterPro" id="IPR000164">
    <property type="entry name" value="Histone_H3/CENP-A"/>
</dbReference>
<dbReference type="GO" id="GO:0030527">
    <property type="term" value="F:structural constituent of chromatin"/>
    <property type="evidence" value="ECO:0007669"/>
    <property type="project" value="InterPro"/>
</dbReference>
<evidence type="ECO:0000256" key="1">
    <source>
        <dbReference type="ARBA" id="ARBA00002001"/>
    </source>
</evidence>
<evidence type="ECO:0000256" key="7">
    <source>
        <dbReference type="ARBA" id="ARBA00022481"/>
    </source>
</evidence>
<keyword evidence="14" id="KW-1185">Reference proteome</keyword>
<proteinExistence type="inferred from homology"/>
<protein>
    <recommendedName>
        <fullName evidence="12">Core Histone H2A/H2B/H3 domain-containing protein</fullName>
    </recommendedName>
</protein>
<dbReference type="GO" id="GO:0046982">
    <property type="term" value="F:protein heterodimerization activity"/>
    <property type="evidence" value="ECO:0007669"/>
    <property type="project" value="InterPro"/>
</dbReference>
<reference evidence="13 14" key="1">
    <citation type="submission" date="2024-03" db="EMBL/GenBank/DDBJ databases">
        <authorList>
            <person name="Martinez-Hernandez J."/>
        </authorList>
    </citation>
    <scope>NUCLEOTIDE SEQUENCE [LARGE SCALE GENOMIC DNA]</scope>
</reference>
<keyword evidence="11" id="KW-0544">Nucleosome core</keyword>
<dbReference type="PANTHER" id="PTHR11426">
    <property type="entry name" value="HISTONE H3"/>
    <property type="match status" value="1"/>
</dbReference>
<evidence type="ECO:0000256" key="10">
    <source>
        <dbReference type="ARBA" id="ARBA00023242"/>
    </source>
</evidence>
<dbReference type="Pfam" id="PF00125">
    <property type="entry name" value="Histone"/>
    <property type="match status" value="1"/>
</dbReference>
<comment type="caution">
    <text evidence="13">The sequence shown here is derived from an EMBL/GenBank/DDBJ whole genome shotgun (WGS) entry which is preliminary data.</text>
</comment>
<name>A0AAV1XDT1_LUPLU</name>
<dbReference type="InterPro" id="IPR007125">
    <property type="entry name" value="H2A/H2B/H3"/>
</dbReference>
<dbReference type="Proteomes" id="UP001497480">
    <property type="component" value="Unassembled WGS sequence"/>
</dbReference>
<comment type="similarity">
    <text evidence="4">Belongs to the histone H3 family.</text>
</comment>
<keyword evidence="8" id="KW-0007">Acetylation</keyword>
<evidence type="ECO:0000256" key="4">
    <source>
        <dbReference type="ARBA" id="ARBA00010343"/>
    </source>
</evidence>
<comment type="function">
    <text evidence="1">Core component of nucleosome. Nucleosomes wrap and compact DNA into chromatin, limiting DNA accessibility to the cellular machineries which require DNA as a template. Histones thereby play a central role in transcription regulation, DNA repair, DNA replication and chromosomal stability. DNA accessibility is regulated via a complex set of post-translational modifications of histones, also called histone code, and nucleosome remodeling.</text>
</comment>
<gene>
    <name evidence="13" type="ORF">LLUT_LOCUS20739</name>
</gene>
<evidence type="ECO:0000256" key="2">
    <source>
        <dbReference type="ARBA" id="ARBA00004123"/>
    </source>
</evidence>
<dbReference type="SMART" id="SM00428">
    <property type="entry name" value="H3"/>
    <property type="match status" value="1"/>
</dbReference>
<keyword evidence="7" id="KW-0488">Methylation</keyword>
<evidence type="ECO:0000256" key="3">
    <source>
        <dbReference type="ARBA" id="ARBA00004286"/>
    </source>
</evidence>
<comment type="subcellular location">
    <subcellularLocation>
        <location evidence="3">Chromosome</location>
    </subcellularLocation>
    <subcellularLocation>
        <location evidence="2">Nucleus</location>
    </subcellularLocation>
</comment>
<evidence type="ECO:0000256" key="6">
    <source>
        <dbReference type="ARBA" id="ARBA00022454"/>
    </source>
</evidence>
<evidence type="ECO:0000256" key="9">
    <source>
        <dbReference type="ARBA" id="ARBA00023125"/>
    </source>
</evidence>
<evidence type="ECO:0000259" key="12">
    <source>
        <dbReference type="Pfam" id="PF00125"/>
    </source>
</evidence>
<evidence type="ECO:0000256" key="8">
    <source>
        <dbReference type="ARBA" id="ARBA00022990"/>
    </source>
</evidence>
<organism evidence="13 14">
    <name type="scientific">Lupinus luteus</name>
    <name type="common">European yellow lupine</name>
    <dbReference type="NCBI Taxonomy" id="3873"/>
    <lineage>
        <taxon>Eukaryota</taxon>
        <taxon>Viridiplantae</taxon>
        <taxon>Streptophyta</taxon>
        <taxon>Embryophyta</taxon>
        <taxon>Tracheophyta</taxon>
        <taxon>Spermatophyta</taxon>
        <taxon>Magnoliopsida</taxon>
        <taxon>eudicotyledons</taxon>
        <taxon>Gunneridae</taxon>
        <taxon>Pentapetalae</taxon>
        <taxon>rosids</taxon>
        <taxon>fabids</taxon>
        <taxon>Fabales</taxon>
        <taxon>Fabaceae</taxon>
        <taxon>Papilionoideae</taxon>
        <taxon>50 kb inversion clade</taxon>
        <taxon>genistoids sensu lato</taxon>
        <taxon>core genistoids</taxon>
        <taxon>Genisteae</taxon>
        <taxon>Lupinus</taxon>
    </lineage>
</organism>
<keyword evidence="6" id="KW-0158">Chromosome</keyword>
<dbReference type="EMBL" id="CAXHTB010000014">
    <property type="protein sequence ID" value="CAL0319679.1"/>
    <property type="molecule type" value="Genomic_DNA"/>
</dbReference>
<dbReference type="InterPro" id="IPR009072">
    <property type="entry name" value="Histone-fold"/>
</dbReference>
<sequence length="136" mass="15542">MVRAMQTARIFTNGKTPRMRLAEIAARKSTTRISGVKKYHKFKRGSVALKEIKKYQKSTKNLIPKVPFQRLVQEIGQKIKPGIRFQNMAIATLQEATEAYLVKLFEDTLFCSVHAKRVTIVPDDMKLAMSMKGEKL</sequence>
<dbReference type="FunFam" id="1.10.20.10:FF:000096">
    <property type="entry name" value="Histone H3"/>
    <property type="match status" value="1"/>
</dbReference>
<dbReference type="CDD" id="cd22911">
    <property type="entry name" value="HFD_H3"/>
    <property type="match status" value="1"/>
</dbReference>
<keyword evidence="9" id="KW-0238">DNA-binding</keyword>
<feature type="domain" description="Core Histone H2A/H2B/H3" evidence="12">
    <location>
        <begin position="45"/>
        <end position="129"/>
    </location>
</feature>
<dbReference type="SUPFAM" id="SSF47113">
    <property type="entry name" value="Histone-fold"/>
    <property type="match status" value="1"/>
</dbReference>
<keyword evidence="10" id="KW-0539">Nucleus</keyword>
<dbReference type="PROSITE" id="PS00959">
    <property type="entry name" value="HISTONE_H3_2"/>
    <property type="match status" value="1"/>
</dbReference>
<dbReference type="GO" id="GO:0005634">
    <property type="term" value="C:nucleus"/>
    <property type="evidence" value="ECO:0007669"/>
    <property type="project" value="UniProtKB-SubCell"/>
</dbReference>
<evidence type="ECO:0000313" key="13">
    <source>
        <dbReference type="EMBL" id="CAL0319679.1"/>
    </source>
</evidence>
<dbReference type="GO" id="GO:0000786">
    <property type="term" value="C:nucleosome"/>
    <property type="evidence" value="ECO:0007669"/>
    <property type="project" value="UniProtKB-KW"/>
</dbReference>
<accession>A0AAV1XDT1</accession>
<dbReference type="AlphaFoldDB" id="A0AAV1XDT1"/>
<dbReference type="Gene3D" id="1.10.20.10">
    <property type="entry name" value="Histone, subunit A"/>
    <property type="match status" value="1"/>
</dbReference>
<evidence type="ECO:0000256" key="5">
    <source>
        <dbReference type="ARBA" id="ARBA00011538"/>
    </source>
</evidence>
<evidence type="ECO:0000256" key="11">
    <source>
        <dbReference type="ARBA" id="ARBA00023269"/>
    </source>
</evidence>